<reference evidence="1 2" key="1">
    <citation type="journal article" date="2019" name="PLoS Negl. Trop. Dis.">
        <title>Revisiting the worldwide diversity of Leptospira species in the environment.</title>
        <authorList>
            <person name="Vincent A.T."/>
            <person name="Schiettekatte O."/>
            <person name="Bourhy P."/>
            <person name="Veyrier F.J."/>
            <person name="Picardeau M."/>
        </authorList>
    </citation>
    <scope>NUCLEOTIDE SEQUENCE [LARGE SCALE GENOMIC DNA]</scope>
    <source>
        <strain evidence="1 2">201800273</strain>
    </source>
</reference>
<organism evidence="1 2">
    <name type="scientific">Leptospira bouyouniensis</name>
    <dbReference type="NCBI Taxonomy" id="2484911"/>
    <lineage>
        <taxon>Bacteria</taxon>
        <taxon>Pseudomonadati</taxon>
        <taxon>Spirochaetota</taxon>
        <taxon>Spirochaetia</taxon>
        <taxon>Leptospirales</taxon>
        <taxon>Leptospiraceae</taxon>
        <taxon>Leptospira</taxon>
    </lineage>
</organism>
<gene>
    <name evidence="1" type="ORF">EHQ43_16050</name>
</gene>
<name>A0A7I0HNN9_9LEPT</name>
<evidence type="ECO:0000313" key="2">
    <source>
        <dbReference type="Proteomes" id="UP000297641"/>
    </source>
</evidence>
<evidence type="ECO:0000313" key="1">
    <source>
        <dbReference type="EMBL" id="TGL03292.1"/>
    </source>
</evidence>
<accession>A0A7I0HNN9</accession>
<dbReference type="OrthoDB" id="332198at2"/>
<dbReference type="EMBL" id="RQFT01000012">
    <property type="protein sequence ID" value="TGL03292.1"/>
    <property type="molecule type" value="Genomic_DNA"/>
</dbReference>
<sequence>MVKKLLFLGILLLLSHCQNWGRYNRIELTPRTVMSEDVFVEGKSCRYFFNPFYPDLYDAVTDALSKAPGKKAIKNPEIIDIHYMFSPINRCTIVKGYATSED</sequence>
<dbReference type="AlphaFoldDB" id="A0A7I0HNN9"/>
<proteinExistence type="predicted"/>
<dbReference type="Proteomes" id="UP000297641">
    <property type="component" value="Unassembled WGS sequence"/>
</dbReference>
<protein>
    <submittedName>
        <fullName evidence="1">Uncharacterized protein</fullName>
    </submittedName>
</protein>
<comment type="caution">
    <text evidence="1">The sequence shown here is derived from an EMBL/GenBank/DDBJ whole genome shotgun (WGS) entry which is preliminary data.</text>
</comment>
<dbReference type="RefSeq" id="WP_135741576.1">
    <property type="nucleotide sequence ID" value="NZ_RQFT01000012.1"/>
</dbReference>